<keyword evidence="3" id="KW-1185">Reference proteome</keyword>
<dbReference type="Proteomes" id="UP000011519">
    <property type="component" value="Unassembled WGS sequence"/>
</dbReference>
<name>M0A724_9EURY</name>
<evidence type="ECO:0000313" key="2">
    <source>
        <dbReference type="EMBL" id="ELY94161.1"/>
    </source>
</evidence>
<dbReference type="EMBL" id="AOIM01000012">
    <property type="protein sequence ID" value="ELY94161.1"/>
    <property type="molecule type" value="Genomic_DNA"/>
</dbReference>
<feature type="transmembrane region" description="Helical" evidence="1">
    <location>
        <begin position="7"/>
        <end position="26"/>
    </location>
</feature>
<dbReference type="OrthoDB" id="167102at2157"/>
<dbReference type="RefSeq" id="WP_006651916.1">
    <property type="nucleotide sequence ID" value="NZ_AOIM01000012.1"/>
</dbReference>
<keyword evidence="1" id="KW-1133">Transmembrane helix</keyword>
<dbReference type="PATRIC" id="fig|1227493.4.peg.627"/>
<evidence type="ECO:0008006" key="4">
    <source>
        <dbReference type="Google" id="ProtNLM"/>
    </source>
</evidence>
<evidence type="ECO:0000256" key="1">
    <source>
        <dbReference type="SAM" id="Phobius"/>
    </source>
</evidence>
<protein>
    <recommendedName>
        <fullName evidence="4">Phosphatidate cytidylyltransferase</fullName>
    </recommendedName>
</protein>
<organism evidence="2 3">
    <name type="scientific">Natrialba hulunbeirensis JCM 10989</name>
    <dbReference type="NCBI Taxonomy" id="1227493"/>
    <lineage>
        <taxon>Archaea</taxon>
        <taxon>Methanobacteriati</taxon>
        <taxon>Methanobacteriota</taxon>
        <taxon>Stenosarchaea group</taxon>
        <taxon>Halobacteria</taxon>
        <taxon>Halobacteriales</taxon>
        <taxon>Natrialbaceae</taxon>
        <taxon>Natrialba</taxon>
    </lineage>
</organism>
<accession>M0A724</accession>
<feature type="transmembrane region" description="Helical" evidence="1">
    <location>
        <begin position="32"/>
        <end position="50"/>
    </location>
</feature>
<keyword evidence="1" id="KW-0812">Transmembrane</keyword>
<comment type="caution">
    <text evidence="2">The sequence shown here is derived from an EMBL/GenBank/DDBJ whole genome shotgun (WGS) entry which is preliminary data.</text>
</comment>
<gene>
    <name evidence="2" type="ORF">C483_03315</name>
</gene>
<evidence type="ECO:0000313" key="3">
    <source>
        <dbReference type="Proteomes" id="UP000011519"/>
    </source>
</evidence>
<proteinExistence type="predicted"/>
<sequence length="59" mass="6756">MRREYKFVAAGTAVALVGFLPELYLFVRSSRAFFLALGLMIACYGLFELMRHYAKFDLA</sequence>
<dbReference type="AlphaFoldDB" id="M0A724"/>
<reference evidence="2 3" key="1">
    <citation type="journal article" date="2014" name="PLoS Genet.">
        <title>Phylogenetically driven sequencing of extremely halophilic archaea reveals strategies for static and dynamic osmo-response.</title>
        <authorList>
            <person name="Becker E.A."/>
            <person name="Seitzer P.M."/>
            <person name="Tritt A."/>
            <person name="Larsen D."/>
            <person name="Krusor M."/>
            <person name="Yao A.I."/>
            <person name="Wu D."/>
            <person name="Madern D."/>
            <person name="Eisen J.A."/>
            <person name="Darling A.E."/>
            <person name="Facciotti M.T."/>
        </authorList>
    </citation>
    <scope>NUCLEOTIDE SEQUENCE [LARGE SCALE GENOMIC DNA]</scope>
    <source>
        <strain evidence="2 3">JCM 10989</strain>
    </source>
</reference>
<keyword evidence="1" id="KW-0472">Membrane</keyword>